<feature type="compositionally biased region" description="Basic and acidic residues" evidence="3">
    <location>
        <begin position="447"/>
        <end position="460"/>
    </location>
</feature>
<evidence type="ECO:0000256" key="3">
    <source>
        <dbReference type="SAM" id="MobiDB-lite"/>
    </source>
</evidence>
<reference evidence="4 5" key="1">
    <citation type="submission" date="2015-11" db="EMBL/GenBank/DDBJ databases">
        <title>Genomes and virulence difference between two physiological races of Phytophthora nicotianae.</title>
        <authorList>
            <person name="Liu H."/>
            <person name="Ma X."/>
            <person name="Yu H."/>
            <person name="Fang D."/>
            <person name="Li Y."/>
            <person name="Wang X."/>
            <person name="Wang W."/>
            <person name="Dong Y."/>
            <person name="Xiao B."/>
        </authorList>
    </citation>
    <scope>NUCLEOTIDE SEQUENCE [LARGE SCALE GENOMIC DNA]</scope>
    <source>
        <strain evidence="5">race 0</strain>
    </source>
</reference>
<protein>
    <submittedName>
        <fullName evidence="4">Uncharacterized protein</fullName>
    </submittedName>
</protein>
<evidence type="ECO:0000256" key="1">
    <source>
        <dbReference type="ARBA" id="ARBA00009569"/>
    </source>
</evidence>
<evidence type="ECO:0000256" key="2">
    <source>
        <dbReference type="SAM" id="Coils"/>
    </source>
</evidence>
<keyword evidence="2" id="KW-0175">Coiled coil</keyword>
<name>A0A0W8C972_PHYNI</name>
<feature type="compositionally biased region" description="Low complexity" evidence="3">
    <location>
        <begin position="137"/>
        <end position="148"/>
    </location>
</feature>
<feature type="compositionally biased region" description="Acidic residues" evidence="3">
    <location>
        <begin position="475"/>
        <end position="488"/>
    </location>
</feature>
<dbReference type="InterPro" id="IPR026766">
    <property type="entry name" value="Fam133"/>
</dbReference>
<accession>A0A0W8C972</accession>
<proteinExistence type="inferred from homology"/>
<gene>
    <name evidence="4" type="ORF">AM587_10006372</name>
</gene>
<sequence>MASLDTLVLYEHILSLVDPTELHRSSNSVLQKKFFDLAKSVSDVVATFAKVEEVRDAMNQLEQGNVLTGRSDSLMREMENSMNLQQKLEEALKKVTMEIAVQSEKDVDITEETQTQAKHKRGRGMAIEHEREDMVVSESCSGSSSSCSSEEEGDMPTKKKSKGTEAALQDLETTPQLKTMDPCLHLAQECLNTILKVKIKSKKIPGGMKARWSNAVIGIKDVLKQQAACNAVTTDNTIARVTTRALESAMAIFEQVEWTVERFYEIQLLSAALTGACSTNKALMSDYQVVESAKIIENVADIRVRRMKLESRTTSIEKPEVIQKIPSVVIALGTHNLFLSKGIPIHRVLLLVDSPKLQRTFNVVLEEEISALAKSVSDVVAAFTKVEEVRDAVNQLDKGKGSTGCSETVLAVMDGTMKLQQDLYDKLQKVASGIKVDDVEVKVKEMNLQKRKREEMDKASSSDSSSSSSSIADSSSEEDDEDEDEEMENEHKKQKVSESSGPTDKKGSADLALAHEALSALSTMRPGSFESKDAWAQALFNLKLILNRQSSRDTTDKPTAEVTARALENAVLTFRNLVWTPECANEVRCLITALSCACSKNEVLRTYYHRVQAQLESLEMNKTAQASGEAKSATPVSARSLRDTAQLLQDLAQKVHIRPESEKAEHIIKALDVMQQVMADDRSYALKPVVRNYVEVVRRWVCELPFRDELGTEYKRFAGKFVEYGKNIHGHYNQVGWQRLATSLLQLVGERRKRSAEESG</sequence>
<feature type="region of interest" description="Disordered" evidence="3">
    <location>
        <begin position="108"/>
        <end position="166"/>
    </location>
</feature>
<feature type="compositionally biased region" description="Low complexity" evidence="3">
    <location>
        <begin position="461"/>
        <end position="474"/>
    </location>
</feature>
<feature type="region of interest" description="Disordered" evidence="3">
    <location>
        <begin position="447"/>
        <end position="507"/>
    </location>
</feature>
<feature type="coiled-coil region" evidence="2">
    <location>
        <begin position="71"/>
        <end position="105"/>
    </location>
</feature>
<dbReference type="EMBL" id="LNFO01004533">
    <property type="protein sequence ID" value="KUF80633.1"/>
    <property type="molecule type" value="Genomic_DNA"/>
</dbReference>
<comment type="similarity">
    <text evidence="1">Belongs to the FAM133 family.</text>
</comment>
<organism evidence="4 5">
    <name type="scientific">Phytophthora nicotianae</name>
    <name type="common">Potato buckeye rot agent</name>
    <name type="synonym">Phytophthora parasitica</name>
    <dbReference type="NCBI Taxonomy" id="4792"/>
    <lineage>
        <taxon>Eukaryota</taxon>
        <taxon>Sar</taxon>
        <taxon>Stramenopiles</taxon>
        <taxon>Oomycota</taxon>
        <taxon>Peronosporomycetes</taxon>
        <taxon>Peronosporales</taxon>
        <taxon>Peronosporaceae</taxon>
        <taxon>Phytophthora</taxon>
    </lineage>
</organism>
<dbReference type="AlphaFoldDB" id="A0A0W8C972"/>
<comment type="caution">
    <text evidence="4">The sequence shown here is derived from an EMBL/GenBank/DDBJ whole genome shotgun (WGS) entry which is preliminary data.</text>
</comment>
<dbReference type="OrthoDB" id="164904at2759"/>
<dbReference type="PANTHER" id="PTHR31911:SF1">
    <property type="entry name" value="FAMILY WITH SEQUENCE SIMILARITY 133 MEMBER B-RELATED"/>
    <property type="match status" value="1"/>
</dbReference>
<dbReference type="PANTHER" id="PTHR31911">
    <property type="entry name" value="PROTEIN FAM133"/>
    <property type="match status" value="1"/>
</dbReference>
<evidence type="ECO:0000313" key="5">
    <source>
        <dbReference type="Proteomes" id="UP000052943"/>
    </source>
</evidence>
<evidence type="ECO:0000313" key="4">
    <source>
        <dbReference type="EMBL" id="KUF80633.1"/>
    </source>
</evidence>
<dbReference type="Proteomes" id="UP000052943">
    <property type="component" value="Unassembled WGS sequence"/>
</dbReference>